<evidence type="ECO:0000313" key="2">
    <source>
        <dbReference type="EMBL" id="RFU15852.1"/>
    </source>
</evidence>
<dbReference type="RefSeq" id="WP_117301691.1">
    <property type="nucleotide sequence ID" value="NZ_QVQT02000005.1"/>
</dbReference>
<protein>
    <submittedName>
        <fullName evidence="2">DUF2393 domain-containing protein</fullName>
    </submittedName>
</protein>
<evidence type="ECO:0000313" key="3">
    <source>
        <dbReference type="Proteomes" id="UP000264702"/>
    </source>
</evidence>
<dbReference type="AlphaFoldDB" id="A0A372ILL8"/>
<feature type="transmembrane region" description="Helical" evidence="1">
    <location>
        <begin position="26"/>
        <end position="45"/>
    </location>
</feature>
<dbReference type="EMBL" id="QVQT01000005">
    <property type="protein sequence ID" value="RFU15852.1"/>
    <property type="molecule type" value="Genomic_DNA"/>
</dbReference>
<gene>
    <name evidence="2" type="ORF">D0Y96_15590</name>
</gene>
<organism evidence="2 3">
    <name type="scientific">Paracidobacterium acidisoli</name>
    <dbReference type="NCBI Taxonomy" id="2303751"/>
    <lineage>
        <taxon>Bacteria</taxon>
        <taxon>Pseudomonadati</taxon>
        <taxon>Acidobacteriota</taxon>
        <taxon>Terriglobia</taxon>
        <taxon>Terriglobales</taxon>
        <taxon>Acidobacteriaceae</taxon>
        <taxon>Paracidobacterium</taxon>
    </lineage>
</organism>
<accession>A0A372ILL8</accession>
<keyword evidence="1" id="KW-0812">Transmembrane</keyword>
<reference evidence="2 3" key="1">
    <citation type="submission" date="2018-08" db="EMBL/GenBank/DDBJ databases">
        <title>Acidipila sp. 4G-K13, an acidobacterium isolated from forest soil.</title>
        <authorList>
            <person name="Gao Z.-H."/>
            <person name="Qiu L.-H."/>
        </authorList>
    </citation>
    <scope>NUCLEOTIDE SEQUENCE [LARGE SCALE GENOMIC DNA]</scope>
    <source>
        <strain evidence="2 3">4G-K13</strain>
    </source>
</reference>
<dbReference type="Proteomes" id="UP000264702">
    <property type="component" value="Unassembled WGS sequence"/>
</dbReference>
<keyword evidence="3" id="KW-1185">Reference proteome</keyword>
<dbReference type="OrthoDB" id="120211at2"/>
<keyword evidence="1" id="KW-1133">Transmembrane helix</keyword>
<sequence length="180" mass="19484">MANEPQQPEPSFLSGNHASPERPSRLPWILAGVVVLIVAGALILLGHRAQPANPGGAGLAPPDPYAASLSLSHLQMSQADTRVGGQTTYIDGQIANNGNKTLSGVTIQVAFRDFTNQLTQKETMSLSLIRTREPYVDTEPVSAAPIHPGDTRDFRLIFDHVSQDWNQQVPEIRVISVTSR</sequence>
<dbReference type="InterPro" id="IPR013417">
    <property type="entry name" value="CHP02588"/>
</dbReference>
<keyword evidence="1" id="KW-0472">Membrane</keyword>
<comment type="caution">
    <text evidence="2">The sequence shown here is derived from an EMBL/GenBank/DDBJ whole genome shotgun (WGS) entry which is preliminary data.</text>
</comment>
<proteinExistence type="predicted"/>
<dbReference type="Pfam" id="PF09624">
    <property type="entry name" value="DUF2393"/>
    <property type="match status" value="1"/>
</dbReference>
<evidence type="ECO:0000256" key="1">
    <source>
        <dbReference type="SAM" id="Phobius"/>
    </source>
</evidence>
<name>A0A372ILL8_9BACT</name>